<organism evidence="13 14">
    <name type="scientific">Ehrlichia cf. muris str. EmCRT</name>
    <dbReference type="NCBI Taxonomy" id="1359167"/>
    <lineage>
        <taxon>Bacteria</taxon>
        <taxon>Pseudomonadati</taxon>
        <taxon>Pseudomonadota</taxon>
        <taxon>Alphaproteobacteria</taxon>
        <taxon>Rickettsiales</taxon>
        <taxon>Anaplasmataceae</taxon>
        <taxon>Ehrlichia</taxon>
    </lineage>
</organism>
<keyword evidence="9 11" id="KW-0378">Hydrolase</keyword>
<dbReference type="InterPro" id="IPR012337">
    <property type="entry name" value="RNaseH-like_sf"/>
</dbReference>
<sequence>MKSELNKVVIYTDGACSGNPGPGGWAAVLLFGENEKIICGNNSSTTNNRMELTAVIEALKLLKVVYDVDLYTDSVYVKDGITLWIKKWKINGWKTASKMPVKNLELWLELDSLASFHKVTWYWVKAHAGNLYNQKADMLARSQIVG</sequence>
<feature type="binding site" evidence="11">
    <location>
        <position position="13"/>
    </location>
    <ligand>
        <name>Mg(2+)</name>
        <dbReference type="ChEBI" id="CHEBI:18420"/>
        <label>2</label>
    </ligand>
</feature>
<accession>A0A0F3NFE1</accession>
<keyword evidence="10 11" id="KW-0460">Magnesium</keyword>
<dbReference type="Proteomes" id="UP000033546">
    <property type="component" value="Unassembled WGS sequence"/>
</dbReference>
<evidence type="ECO:0000256" key="5">
    <source>
        <dbReference type="ARBA" id="ARBA00012180"/>
    </source>
</evidence>
<feature type="domain" description="RNase H type-1" evidence="12">
    <location>
        <begin position="4"/>
        <end position="145"/>
    </location>
</feature>
<dbReference type="PANTHER" id="PTHR10642:SF26">
    <property type="entry name" value="RIBONUCLEASE H1"/>
    <property type="match status" value="1"/>
</dbReference>
<gene>
    <name evidence="11" type="primary">rnhA</name>
    <name evidence="13" type="ORF">EMUCRT_0549</name>
</gene>
<dbReference type="InterPro" id="IPR050092">
    <property type="entry name" value="RNase_H"/>
</dbReference>
<evidence type="ECO:0000256" key="7">
    <source>
        <dbReference type="ARBA" id="ARBA00022723"/>
    </source>
</evidence>
<dbReference type="RefSeq" id="WP_045804877.1">
    <property type="nucleotide sequence ID" value="NZ_LANU01000002.1"/>
</dbReference>
<dbReference type="InterPro" id="IPR022892">
    <property type="entry name" value="RNaseHI"/>
</dbReference>
<feature type="binding site" evidence="11">
    <location>
        <position position="13"/>
    </location>
    <ligand>
        <name>Mg(2+)</name>
        <dbReference type="ChEBI" id="CHEBI:18420"/>
        <label>1</label>
    </ligand>
</feature>
<dbReference type="HAMAP" id="MF_00042">
    <property type="entry name" value="RNase_H"/>
    <property type="match status" value="1"/>
</dbReference>
<feature type="binding site" evidence="11">
    <location>
        <position position="137"/>
    </location>
    <ligand>
        <name>Mg(2+)</name>
        <dbReference type="ChEBI" id="CHEBI:18420"/>
        <label>2</label>
    </ligand>
</feature>
<evidence type="ECO:0000256" key="4">
    <source>
        <dbReference type="ARBA" id="ARBA00011245"/>
    </source>
</evidence>
<evidence type="ECO:0000259" key="12">
    <source>
        <dbReference type="PROSITE" id="PS50879"/>
    </source>
</evidence>
<dbReference type="Pfam" id="PF00075">
    <property type="entry name" value="RNase_H"/>
    <property type="match status" value="1"/>
</dbReference>
<evidence type="ECO:0000256" key="2">
    <source>
        <dbReference type="ARBA" id="ARBA00004065"/>
    </source>
</evidence>
<dbReference type="InterPro" id="IPR002156">
    <property type="entry name" value="RNaseH_domain"/>
</dbReference>
<comment type="subcellular location">
    <subcellularLocation>
        <location evidence="11">Cytoplasm</location>
    </subcellularLocation>
</comment>
<keyword evidence="8 11" id="KW-0255">Endonuclease</keyword>
<dbReference type="AlphaFoldDB" id="A0A0F3NFE1"/>
<evidence type="ECO:0000256" key="8">
    <source>
        <dbReference type="ARBA" id="ARBA00022759"/>
    </source>
</evidence>
<evidence type="ECO:0000313" key="14">
    <source>
        <dbReference type="Proteomes" id="UP000033546"/>
    </source>
</evidence>
<feature type="binding site" evidence="11">
    <location>
        <position position="73"/>
    </location>
    <ligand>
        <name>Mg(2+)</name>
        <dbReference type="ChEBI" id="CHEBI:18420"/>
        <label>1</label>
    </ligand>
</feature>
<dbReference type="EC" id="3.1.26.4" evidence="5 11"/>
<keyword evidence="7 11" id="KW-0479">Metal-binding</keyword>
<comment type="caution">
    <text evidence="13">The sequence shown here is derived from an EMBL/GenBank/DDBJ whole genome shotgun (WGS) entry which is preliminary data.</text>
</comment>
<dbReference type="GO" id="GO:0043137">
    <property type="term" value="P:DNA replication, removal of RNA primer"/>
    <property type="evidence" value="ECO:0007669"/>
    <property type="project" value="TreeGrafter"/>
</dbReference>
<reference evidence="13 14" key="1">
    <citation type="submission" date="2015-02" db="EMBL/GenBank/DDBJ databases">
        <title>Genome Sequencing of Rickettsiales.</title>
        <authorList>
            <person name="Daugherty S.C."/>
            <person name="Su Q."/>
            <person name="Abolude K."/>
            <person name="Beier-Sexton M."/>
            <person name="Carlyon J.A."/>
            <person name="Carter R."/>
            <person name="Day N.P."/>
            <person name="Dumler S.J."/>
            <person name="Dyachenko V."/>
            <person name="Godinez A."/>
            <person name="Kurtti T.J."/>
            <person name="Lichay M."/>
            <person name="Mullins K.E."/>
            <person name="Ott S."/>
            <person name="Pappas-Brown V."/>
            <person name="Paris D.H."/>
            <person name="Patel P."/>
            <person name="Richards A.L."/>
            <person name="Sadzewicz L."/>
            <person name="Sears K."/>
            <person name="Seidman D."/>
            <person name="Sengamalay N."/>
            <person name="Stenos J."/>
            <person name="Tallon L.J."/>
            <person name="Vincent G."/>
            <person name="Fraser C.M."/>
            <person name="Munderloh U."/>
            <person name="Dunning-Hotopp J.C."/>
        </authorList>
    </citation>
    <scope>NUCLEOTIDE SEQUENCE [LARGE SCALE GENOMIC DNA]</scope>
    <source>
        <strain evidence="13 14">EmCRT</strain>
    </source>
</reference>
<dbReference type="PROSITE" id="PS50879">
    <property type="entry name" value="RNASE_H_1"/>
    <property type="match status" value="1"/>
</dbReference>
<evidence type="ECO:0000313" key="13">
    <source>
        <dbReference type="EMBL" id="KJV65604.1"/>
    </source>
</evidence>
<dbReference type="PANTHER" id="PTHR10642">
    <property type="entry name" value="RIBONUCLEASE H1"/>
    <property type="match status" value="1"/>
</dbReference>
<dbReference type="CDD" id="cd09278">
    <property type="entry name" value="RNase_HI_prokaryote_like"/>
    <property type="match status" value="1"/>
</dbReference>
<evidence type="ECO:0000256" key="9">
    <source>
        <dbReference type="ARBA" id="ARBA00022801"/>
    </source>
</evidence>
<dbReference type="FunFam" id="3.30.420.10:FF:000089">
    <property type="entry name" value="Ribonuclease H"/>
    <property type="match status" value="1"/>
</dbReference>
<dbReference type="GO" id="GO:0000287">
    <property type="term" value="F:magnesium ion binding"/>
    <property type="evidence" value="ECO:0007669"/>
    <property type="project" value="UniProtKB-UniRule"/>
</dbReference>
<proteinExistence type="inferred from homology"/>
<keyword evidence="11" id="KW-0963">Cytoplasm</keyword>
<feature type="binding site" evidence="11">
    <location>
        <position position="51"/>
    </location>
    <ligand>
        <name>Mg(2+)</name>
        <dbReference type="ChEBI" id="CHEBI:18420"/>
        <label>1</label>
    </ligand>
</feature>
<comment type="catalytic activity">
    <reaction evidence="1 11">
        <text>Endonucleolytic cleavage to 5'-phosphomonoester.</text>
        <dbReference type="EC" id="3.1.26.4"/>
    </reaction>
</comment>
<dbReference type="GO" id="GO:0003676">
    <property type="term" value="F:nucleic acid binding"/>
    <property type="evidence" value="ECO:0007669"/>
    <property type="project" value="InterPro"/>
</dbReference>
<evidence type="ECO:0000256" key="11">
    <source>
        <dbReference type="HAMAP-Rule" id="MF_00042"/>
    </source>
</evidence>
<comment type="subunit">
    <text evidence="4 11">Monomer.</text>
</comment>
<dbReference type="NCBIfam" id="NF001236">
    <property type="entry name" value="PRK00203.1"/>
    <property type="match status" value="1"/>
</dbReference>
<dbReference type="SUPFAM" id="SSF53098">
    <property type="entry name" value="Ribonuclease H-like"/>
    <property type="match status" value="1"/>
</dbReference>
<comment type="similarity">
    <text evidence="3 11">Belongs to the RNase H family.</text>
</comment>
<comment type="cofactor">
    <cofactor evidence="11">
        <name>Mg(2+)</name>
        <dbReference type="ChEBI" id="CHEBI:18420"/>
    </cofactor>
    <text evidence="11">Binds 1 Mg(2+) ion per subunit. May bind a second metal ion at a regulatory site, or after substrate binding.</text>
</comment>
<dbReference type="EMBL" id="LANU01000002">
    <property type="protein sequence ID" value="KJV65604.1"/>
    <property type="molecule type" value="Genomic_DNA"/>
</dbReference>
<comment type="function">
    <text evidence="2 11">Endonuclease that specifically degrades the RNA of RNA-DNA hybrids.</text>
</comment>
<evidence type="ECO:0000256" key="10">
    <source>
        <dbReference type="ARBA" id="ARBA00022842"/>
    </source>
</evidence>
<evidence type="ECO:0000256" key="1">
    <source>
        <dbReference type="ARBA" id="ARBA00000077"/>
    </source>
</evidence>
<keyword evidence="6 11" id="KW-0540">Nuclease</keyword>
<dbReference type="GO" id="GO:0005737">
    <property type="term" value="C:cytoplasm"/>
    <property type="evidence" value="ECO:0007669"/>
    <property type="project" value="UniProtKB-SubCell"/>
</dbReference>
<dbReference type="InterPro" id="IPR036397">
    <property type="entry name" value="RNaseH_sf"/>
</dbReference>
<dbReference type="Gene3D" id="3.30.420.10">
    <property type="entry name" value="Ribonuclease H-like superfamily/Ribonuclease H"/>
    <property type="match status" value="1"/>
</dbReference>
<name>A0A0F3NFE1_9RICK</name>
<dbReference type="PATRIC" id="fig|1359167.3.peg.535"/>
<evidence type="ECO:0000256" key="3">
    <source>
        <dbReference type="ARBA" id="ARBA00005300"/>
    </source>
</evidence>
<protein>
    <recommendedName>
        <fullName evidence="5 11">Ribonuclease H</fullName>
        <shortName evidence="11">RNase H</shortName>
        <ecNumber evidence="5 11">3.1.26.4</ecNumber>
    </recommendedName>
</protein>
<dbReference type="GO" id="GO:0004523">
    <property type="term" value="F:RNA-DNA hybrid ribonuclease activity"/>
    <property type="evidence" value="ECO:0007669"/>
    <property type="project" value="UniProtKB-UniRule"/>
</dbReference>
<evidence type="ECO:0000256" key="6">
    <source>
        <dbReference type="ARBA" id="ARBA00022722"/>
    </source>
</evidence>